<keyword evidence="1" id="KW-0862">Zinc</keyword>
<evidence type="ECO:0000313" key="5">
    <source>
        <dbReference type="Proteomes" id="UP001055439"/>
    </source>
</evidence>
<dbReference type="InterPro" id="IPR013087">
    <property type="entry name" value="Znf_C2H2_type"/>
</dbReference>
<reference evidence="4" key="1">
    <citation type="submission" date="2022-05" db="EMBL/GenBank/DDBJ databases">
        <title>The Musa troglodytarum L. genome provides insights into the mechanism of non-climacteric behaviour and enrichment of carotenoids.</title>
        <authorList>
            <person name="Wang J."/>
        </authorList>
    </citation>
    <scope>NUCLEOTIDE SEQUENCE</scope>
    <source>
        <tissue evidence="4">Leaf</tissue>
    </source>
</reference>
<gene>
    <name evidence="4" type="ORF">MUK42_27355</name>
</gene>
<feature type="compositionally biased region" description="Low complexity" evidence="2">
    <location>
        <begin position="26"/>
        <end position="42"/>
    </location>
</feature>
<keyword evidence="5" id="KW-1185">Reference proteome</keyword>
<dbReference type="GO" id="GO:0009740">
    <property type="term" value="P:gibberellic acid mediated signaling pathway"/>
    <property type="evidence" value="ECO:0007669"/>
    <property type="project" value="TreeGrafter"/>
</dbReference>
<dbReference type="InterPro" id="IPR044299">
    <property type="entry name" value="GIS3/ZFP5/ZFP6"/>
</dbReference>
<feature type="compositionally biased region" description="Low complexity" evidence="2">
    <location>
        <begin position="171"/>
        <end position="185"/>
    </location>
</feature>
<accession>A0A9E7F458</accession>
<dbReference type="GO" id="GO:0005634">
    <property type="term" value="C:nucleus"/>
    <property type="evidence" value="ECO:0007669"/>
    <property type="project" value="TreeGrafter"/>
</dbReference>
<dbReference type="OrthoDB" id="772256at2759"/>
<name>A0A9E7F458_9LILI</name>
<dbReference type="Proteomes" id="UP001055439">
    <property type="component" value="Chromosome 2"/>
</dbReference>
<evidence type="ECO:0000259" key="3">
    <source>
        <dbReference type="PROSITE" id="PS50157"/>
    </source>
</evidence>
<keyword evidence="1" id="KW-0479">Metal-binding</keyword>
<dbReference type="InterPro" id="IPR036236">
    <property type="entry name" value="Znf_C2H2_sf"/>
</dbReference>
<feature type="region of interest" description="Disordered" evidence="2">
    <location>
        <begin position="1"/>
        <end position="49"/>
    </location>
</feature>
<dbReference type="GO" id="GO:0010090">
    <property type="term" value="P:trichome morphogenesis"/>
    <property type="evidence" value="ECO:0007669"/>
    <property type="project" value="InterPro"/>
</dbReference>
<dbReference type="PANTHER" id="PTHR46353:SF9">
    <property type="entry name" value="ZINC FINGER PROTEIN GIS3"/>
    <property type="match status" value="1"/>
</dbReference>
<dbReference type="EMBL" id="CP097504">
    <property type="protein sequence ID" value="URD88235.1"/>
    <property type="molecule type" value="Genomic_DNA"/>
</dbReference>
<dbReference type="SUPFAM" id="SSF57667">
    <property type="entry name" value="beta-beta-alpha zinc fingers"/>
    <property type="match status" value="1"/>
</dbReference>
<dbReference type="GO" id="GO:0003700">
    <property type="term" value="F:DNA-binding transcription factor activity"/>
    <property type="evidence" value="ECO:0007669"/>
    <property type="project" value="TreeGrafter"/>
</dbReference>
<dbReference type="Gene3D" id="3.30.160.60">
    <property type="entry name" value="Classic Zinc Finger"/>
    <property type="match status" value="1"/>
</dbReference>
<organism evidence="4 5">
    <name type="scientific">Musa troglodytarum</name>
    <name type="common">fe'i banana</name>
    <dbReference type="NCBI Taxonomy" id="320322"/>
    <lineage>
        <taxon>Eukaryota</taxon>
        <taxon>Viridiplantae</taxon>
        <taxon>Streptophyta</taxon>
        <taxon>Embryophyta</taxon>
        <taxon>Tracheophyta</taxon>
        <taxon>Spermatophyta</taxon>
        <taxon>Magnoliopsida</taxon>
        <taxon>Liliopsida</taxon>
        <taxon>Zingiberales</taxon>
        <taxon>Musaceae</taxon>
        <taxon>Musa</taxon>
    </lineage>
</organism>
<dbReference type="AlphaFoldDB" id="A0A9E7F458"/>
<dbReference type="PANTHER" id="PTHR46353">
    <property type="entry name" value="ZINC FINGER PROTEIN 5"/>
    <property type="match status" value="1"/>
</dbReference>
<feature type="region of interest" description="Disordered" evidence="2">
    <location>
        <begin position="150"/>
        <end position="218"/>
    </location>
</feature>
<evidence type="ECO:0000256" key="1">
    <source>
        <dbReference type="PROSITE-ProRule" id="PRU00042"/>
    </source>
</evidence>
<sequence>MECKSKDDSSPRVKVFGVHAAEEEAGLGSDSSSSTTTTAAAPGGAGDGGDGRKYECQFCCREFANSQALGGHQNAHKKERQRLRRAVQMQHRQGVAGCFRQPAGALFPRNPIVSAFAPPAHLFPEPSAPAPAPSPPFHVSHGCVFPSSSAARVPPPATAEMPVAGGSTTTAPSRGRPRSGGSRSQARARWRRTRPEQTTRSGWTSNSAWHLPGRDFSL</sequence>
<feature type="domain" description="C2H2-type" evidence="3">
    <location>
        <begin position="54"/>
        <end position="81"/>
    </location>
</feature>
<evidence type="ECO:0000256" key="2">
    <source>
        <dbReference type="SAM" id="MobiDB-lite"/>
    </source>
</evidence>
<dbReference type="PROSITE" id="PS50157">
    <property type="entry name" value="ZINC_FINGER_C2H2_2"/>
    <property type="match status" value="1"/>
</dbReference>
<dbReference type="GO" id="GO:0000976">
    <property type="term" value="F:transcription cis-regulatory region binding"/>
    <property type="evidence" value="ECO:0007669"/>
    <property type="project" value="TreeGrafter"/>
</dbReference>
<protein>
    <submittedName>
        <fullName evidence="4">Zinc finger protein</fullName>
    </submittedName>
</protein>
<evidence type="ECO:0000313" key="4">
    <source>
        <dbReference type="EMBL" id="URD88235.1"/>
    </source>
</evidence>
<feature type="compositionally biased region" description="Polar residues" evidence="2">
    <location>
        <begin position="196"/>
        <end position="208"/>
    </location>
</feature>
<dbReference type="PROSITE" id="PS00028">
    <property type="entry name" value="ZINC_FINGER_C2H2_1"/>
    <property type="match status" value="1"/>
</dbReference>
<keyword evidence="1" id="KW-0863">Zinc-finger</keyword>
<dbReference type="GO" id="GO:0008270">
    <property type="term" value="F:zinc ion binding"/>
    <property type="evidence" value="ECO:0007669"/>
    <property type="project" value="UniProtKB-KW"/>
</dbReference>
<dbReference type="GO" id="GO:0009736">
    <property type="term" value="P:cytokinin-activated signaling pathway"/>
    <property type="evidence" value="ECO:0007669"/>
    <property type="project" value="TreeGrafter"/>
</dbReference>
<proteinExistence type="predicted"/>
<feature type="compositionally biased region" description="Basic and acidic residues" evidence="2">
    <location>
        <begin position="1"/>
        <end position="11"/>
    </location>
</feature>